<dbReference type="CDD" id="cd00082">
    <property type="entry name" value="HisKA"/>
    <property type="match status" value="1"/>
</dbReference>
<feature type="transmembrane region" description="Helical" evidence="4">
    <location>
        <begin position="177"/>
        <end position="193"/>
    </location>
</feature>
<organism evidence="6 7">
    <name type="scientific">Candidatus Trichorickettsia mobilis</name>
    <dbReference type="NCBI Taxonomy" id="1346319"/>
    <lineage>
        <taxon>Bacteria</taxon>
        <taxon>Pseudomonadati</taxon>
        <taxon>Pseudomonadota</taxon>
        <taxon>Alphaproteobacteria</taxon>
        <taxon>Rickettsiales</taxon>
        <taxon>Rickettsiaceae</taxon>
        <taxon>Rickettsieae</taxon>
        <taxon>Candidatus Trichorickettsia</taxon>
    </lineage>
</organism>
<dbReference type="SMART" id="SM00388">
    <property type="entry name" value="HisKA"/>
    <property type="match status" value="1"/>
</dbReference>
<dbReference type="Pfam" id="PF00512">
    <property type="entry name" value="HisKA"/>
    <property type="match status" value="1"/>
</dbReference>
<sequence length="451" mass="51192">MLQKHKFSVVKFIKSFSFLTFCKNNSPQEELFYTGFGIFGIISTICTMYYISGVSELREQKALIYIYESMLVLSVCIVTYPVWPNTLKKDTIIQIIWNIGVFYLLIICSSFFVMLSNFAALETVVFTVNLIVVAILIRWKIAVGMIIVGLFLGTQFYQYYTGVSIKNVDIGIKSSSFVLYTFLLIATAIIIFLKPKQEQQALTEEKVNHLDDRIIDREEELAKSLALKNEFLRNLEHELNTPITGIISMGQVLWESYDNLNDKQRRQAAEEIAKSSQRLISLTNNLLDLSKLSSLTYELYKTNVNFSKLVRDRVNQCKKLYLNNKELQFFTEIEPNIEISCDQRYITSTVDNLIINAIQYSGMTGKITVKLYKIAGNVEFSIQDEGIGIPQNELIHIFNAFTVSSKTHTPAGGRGVGLALCEKAIKAHGGTIQAESNGKKGAKFKFCFRIN</sequence>
<keyword evidence="4" id="KW-0472">Membrane</keyword>
<dbReference type="SUPFAM" id="SSF47384">
    <property type="entry name" value="Homodimeric domain of signal transducing histidine kinase"/>
    <property type="match status" value="1"/>
</dbReference>
<dbReference type="Gene3D" id="1.10.287.130">
    <property type="match status" value="1"/>
</dbReference>
<dbReference type="CDD" id="cd00075">
    <property type="entry name" value="HATPase"/>
    <property type="match status" value="1"/>
</dbReference>
<gene>
    <name evidence="6" type="ORF">Trichorick_00646</name>
</gene>
<dbReference type="EC" id="2.7.13.3" evidence="2"/>
<proteinExistence type="predicted"/>
<feature type="transmembrane region" description="Helical" evidence="4">
    <location>
        <begin position="31"/>
        <end position="51"/>
    </location>
</feature>
<dbReference type="SUPFAM" id="SSF55874">
    <property type="entry name" value="ATPase domain of HSP90 chaperone/DNA topoisomerase II/histidine kinase"/>
    <property type="match status" value="1"/>
</dbReference>
<accession>A0ABZ0UU85</accession>
<dbReference type="InterPro" id="IPR003594">
    <property type="entry name" value="HATPase_dom"/>
</dbReference>
<evidence type="ECO:0000313" key="7">
    <source>
        <dbReference type="Proteomes" id="UP001326613"/>
    </source>
</evidence>
<evidence type="ECO:0000256" key="4">
    <source>
        <dbReference type="SAM" id="Phobius"/>
    </source>
</evidence>
<dbReference type="Proteomes" id="UP001326613">
    <property type="component" value="Chromosome"/>
</dbReference>
<evidence type="ECO:0000256" key="2">
    <source>
        <dbReference type="ARBA" id="ARBA00012438"/>
    </source>
</evidence>
<comment type="catalytic activity">
    <reaction evidence="1">
        <text>ATP + protein L-histidine = ADP + protein N-phospho-L-histidine.</text>
        <dbReference type="EC" id="2.7.13.3"/>
    </reaction>
</comment>
<keyword evidence="7" id="KW-1185">Reference proteome</keyword>
<feature type="transmembrane region" description="Helical" evidence="4">
    <location>
        <begin position="63"/>
        <end position="83"/>
    </location>
</feature>
<dbReference type="PANTHER" id="PTHR43547">
    <property type="entry name" value="TWO-COMPONENT HISTIDINE KINASE"/>
    <property type="match status" value="1"/>
</dbReference>
<dbReference type="Pfam" id="PF02518">
    <property type="entry name" value="HATPase_c"/>
    <property type="match status" value="1"/>
</dbReference>
<name>A0ABZ0UU85_9RICK</name>
<protein>
    <recommendedName>
        <fullName evidence="2">histidine kinase</fullName>
        <ecNumber evidence="2">2.7.13.3</ecNumber>
    </recommendedName>
</protein>
<dbReference type="InterPro" id="IPR004358">
    <property type="entry name" value="Sig_transdc_His_kin-like_C"/>
</dbReference>
<keyword evidence="4" id="KW-0812">Transmembrane</keyword>
<dbReference type="InterPro" id="IPR003661">
    <property type="entry name" value="HisK_dim/P_dom"/>
</dbReference>
<reference evidence="6 7" key="1">
    <citation type="submission" date="2022-10" db="EMBL/GenBank/DDBJ databases">
        <title>Host association and intracellularity evolved multiple times independently in the Rickettsiales.</title>
        <authorList>
            <person name="Castelli M."/>
            <person name="Nardi T."/>
            <person name="Gammuto L."/>
            <person name="Bellinzona G."/>
            <person name="Sabaneyeva E."/>
            <person name="Potekhin A."/>
            <person name="Serra V."/>
            <person name="Petroni G."/>
            <person name="Sassera D."/>
        </authorList>
    </citation>
    <scope>NUCLEOTIDE SEQUENCE [LARGE SCALE GENOMIC DNA]</scope>
    <source>
        <strain evidence="6 7">Kr 154-4</strain>
    </source>
</reference>
<feature type="domain" description="Histidine kinase" evidence="5">
    <location>
        <begin position="234"/>
        <end position="451"/>
    </location>
</feature>
<dbReference type="EMBL" id="CP112932">
    <property type="protein sequence ID" value="WPY00760.1"/>
    <property type="molecule type" value="Genomic_DNA"/>
</dbReference>
<dbReference type="PANTHER" id="PTHR43547:SF2">
    <property type="entry name" value="HYBRID SIGNAL TRANSDUCTION HISTIDINE KINASE C"/>
    <property type="match status" value="1"/>
</dbReference>
<dbReference type="InterPro" id="IPR036890">
    <property type="entry name" value="HATPase_C_sf"/>
</dbReference>
<keyword evidence="3" id="KW-0597">Phosphoprotein</keyword>
<dbReference type="InterPro" id="IPR036097">
    <property type="entry name" value="HisK_dim/P_sf"/>
</dbReference>
<evidence type="ECO:0000259" key="5">
    <source>
        <dbReference type="PROSITE" id="PS50109"/>
    </source>
</evidence>
<keyword evidence="6" id="KW-0418">Kinase</keyword>
<keyword evidence="6" id="KW-0808">Transferase</keyword>
<dbReference type="PROSITE" id="PS50109">
    <property type="entry name" value="HIS_KIN"/>
    <property type="match status" value="1"/>
</dbReference>
<keyword evidence="4" id="KW-1133">Transmembrane helix</keyword>
<evidence type="ECO:0000313" key="6">
    <source>
        <dbReference type="EMBL" id="WPY00760.1"/>
    </source>
</evidence>
<dbReference type="SMART" id="SM00387">
    <property type="entry name" value="HATPase_c"/>
    <property type="match status" value="1"/>
</dbReference>
<dbReference type="GO" id="GO:0016301">
    <property type="term" value="F:kinase activity"/>
    <property type="evidence" value="ECO:0007669"/>
    <property type="project" value="UniProtKB-KW"/>
</dbReference>
<evidence type="ECO:0000256" key="3">
    <source>
        <dbReference type="ARBA" id="ARBA00022553"/>
    </source>
</evidence>
<dbReference type="Gene3D" id="3.30.565.10">
    <property type="entry name" value="Histidine kinase-like ATPase, C-terminal domain"/>
    <property type="match status" value="1"/>
</dbReference>
<dbReference type="PRINTS" id="PR00344">
    <property type="entry name" value="BCTRLSENSOR"/>
</dbReference>
<evidence type="ECO:0000256" key="1">
    <source>
        <dbReference type="ARBA" id="ARBA00000085"/>
    </source>
</evidence>
<feature type="transmembrane region" description="Helical" evidence="4">
    <location>
        <begin position="95"/>
        <end position="118"/>
    </location>
</feature>
<feature type="transmembrane region" description="Helical" evidence="4">
    <location>
        <begin position="130"/>
        <end position="157"/>
    </location>
</feature>
<dbReference type="InterPro" id="IPR005467">
    <property type="entry name" value="His_kinase_dom"/>
</dbReference>
<dbReference type="RefSeq" id="WP_323738804.1">
    <property type="nucleotide sequence ID" value="NZ_CP112932.1"/>
</dbReference>